<gene>
    <name evidence="2" type="ORF">BAE44_0006260</name>
</gene>
<feature type="domain" description="F-box associated beta-propeller type 3" evidence="1">
    <location>
        <begin position="64"/>
        <end position="160"/>
    </location>
</feature>
<evidence type="ECO:0000259" key="1">
    <source>
        <dbReference type="Pfam" id="PF08268"/>
    </source>
</evidence>
<accession>A0A1E5W5Y4</accession>
<reference evidence="2 3" key="1">
    <citation type="submission" date="2016-09" db="EMBL/GenBank/DDBJ databases">
        <title>The draft genome of Dichanthelium oligosanthes: A C3 panicoid grass species.</title>
        <authorList>
            <person name="Studer A.J."/>
            <person name="Schnable J.C."/>
            <person name="Brutnell T.P."/>
        </authorList>
    </citation>
    <scope>NUCLEOTIDE SEQUENCE [LARGE SCALE GENOMIC DNA]</scope>
    <source>
        <strain evidence="3">cv. Kellogg 1175</strain>
        <tissue evidence="2">Leaf</tissue>
    </source>
</reference>
<dbReference type="OrthoDB" id="605122at2759"/>
<dbReference type="PANTHER" id="PTHR31111:SF138">
    <property type="entry name" value="F-BOX ASSOCIATED DOMAIN-CONTAINING PROTEIN"/>
    <property type="match status" value="1"/>
</dbReference>
<evidence type="ECO:0000313" key="2">
    <source>
        <dbReference type="EMBL" id="OEL32720.1"/>
    </source>
</evidence>
<name>A0A1E5W5Y4_9POAL</name>
<evidence type="ECO:0000313" key="3">
    <source>
        <dbReference type="Proteomes" id="UP000095767"/>
    </source>
</evidence>
<dbReference type="AlphaFoldDB" id="A0A1E5W5Y4"/>
<sequence length="204" mass="23308">MQSCHRYCKHILFDDNDGTFFAGRIGLGYGLKINKHVLVHITYKEKNLETRYYELQCKMRYVNHEQWRPLDPPARPIAATTPTFINGKIYWMVEPNLGPVSATCEIVALDVRTQEFEVLQGPQCSHDTGHMTILQLQGTLCVACSDQSVNTIDVWMMKDCGLRLMEYHIELEKFLPDYLSENTTPLAVDPNDGRILLNAGWSLG</sequence>
<dbReference type="EMBL" id="LWDX02020522">
    <property type="protein sequence ID" value="OEL32720.1"/>
    <property type="molecule type" value="Genomic_DNA"/>
</dbReference>
<dbReference type="PANTHER" id="PTHR31111">
    <property type="entry name" value="BNAA05G37150D PROTEIN-RELATED"/>
    <property type="match status" value="1"/>
</dbReference>
<dbReference type="Pfam" id="PF08268">
    <property type="entry name" value="FBA_3"/>
    <property type="match status" value="1"/>
</dbReference>
<dbReference type="InterPro" id="IPR013187">
    <property type="entry name" value="F-box-assoc_dom_typ3"/>
</dbReference>
<proteinExistence type="predicted"/>
<protein>
    <recommendedName>
        <fullName evidence="1">F-box associated beta-propeller type 3 domain-containing protein</fullName>
    </recommendedName>
</protein>
<comment type="caution">
    <text evidence="2">The sequence shown here is derived from an EMBL/GenBank/DDBJ whole genome shotgun (WGS) entry which is preliminary data.</text>
</comment>
<dbReference type="Proteomes" id="UP000095767">
    <property type="component" value="Unassembled WGS sequence"/>
</dbReference>
<keyword evidence="3" id="KW-1185">Reference proteome</keyword>
<organism evidence="2 3">
    <name type="scientific">Dichanthelium oligosanthes</name>
    <dbReference type="NCBI Taxonomy" id="888268"/>
    <lineage>
        <taxon>Eukaryota</taxon>
        <taxon>Viridiplantae</taxon>
        <taxon>Streptophyta</taxon>
        <taxon>Embryophyta</taxon>
        <taxon>Tracheophyta</taxon>
        <taxon>Spermatophyta</taxon>
        <taxon>Magnoliopsida</taxon>
        <taxon>Liliopsida</taxon>
        <taxon>Poales</taxon>
        <taxon>Poaceae</taxon>
        <taxon>PACMAD clade</taxon>
        <taxon>Panicoideae</taxon>
        <taxon>Panicodae</taxon>
        <taxon>Paniceae</taxon>
        <taxon>Dichantheliinae</taxon>
        <taxon>Dichanthelium</taxon>
    </lineage>
</organism>